<dbReference type="Proteomes" id="UP000194873">
    <property type="component" value="Unassembled WGS sequence"/>
</dbReference>
<name>A0A243WCA4_9BACT</name>
<dbReference type="OrthoDB" id="894320at2"/>
<sequence length="143" mass="14863">MKDNNGKIILSLLVGATAGAVAGLLLAPETGEGTRASLKQSADKLSDDLGKVFKQGVSRFNELTGKGKTDVVSRDFADANNALNSLYSTGKSSAPAEPRRSTSINYAAGIESVPSTYDDFNSDYDGSGGEGRHSGDPTFGRTL</sequence>
<organism evidence="2 3">
    <name type="scientific">Hymenobacter crusticola</name>
    <dbReference type="NCBI Taxonomy" id="1770526"/>
    <lineage>
        <taxon>Bacteria</taxon>
        <taxon>Pseudomonadati</taxon>
        <taxon>Bacteroidota</taxon>
        <taxon>Cytophagia</taxon>
        <taxon>Cytophagales</taxon>
        <taxon>Hymenobacteraceae</taxon>
        <taxon>Hymenobacter</taxon>
    </lineage>
</organism>
<comment type="caution">
    <text evidence="2">The sequence shown here is derived from an EMBL/GenBank/DDBJ whole genome shotgun (WGS) entry which is preliminary data.</text>
</comment>
<gene>
    <name evidence="2" type="ORF">BXP70_15570</name>
</gene>
<proteinExistence type="predicted"/>
<reference evidence="2 3" key="1">
    <citation type="submission" date="2017-01" db="EMBL/GenBank/DDBJ databases">
        <title>A new Hymenobacter.</title>
        <authorList>
            <person name="Liang Y."/>
            <person name="Feng F."/>
        </authorList>
    </citation>
    <scope>NUCLEOTIDE SEQUENCE [LARGE SCALE GENOMIC DNA]</scope>
    <source>
        <strain evidence="2">MIMBbqt21</strain>
    </source>
</reference>
<evidence type="ECO:0000256" key="1">
    <source>
        <dbReference type="SAM" id="MobiDB-lite"/>
    </source>
</evidence>
<keyword evidence="3" id="KW-1185">Reference proteome</keyword>
<feature type="region of interest" description="Disordered" evidence="1">
    <location>
        <begin position="113"/>
        <end position="143"/>
    </location>
</feature>
<dbReference type="AlphaFoldDB" id="A0A243WCA4"/>
<evidence type="ECO:0000313" key="2">
    <source>
        <dbReference type="EMBL" id="OUJ73241.1"/>
    </source>
</evidence>
<dbReference type="EMBL" id="MTSE01000007">
    <property type="protein sequence ID" value="OUJ73241.1"/>
    <property type="molecule type" value="Genomic_DNA"/>
</dbReference>
<protein>
    <recommendedName>
        <fullName evidence="4">Gas vesicle protein</fullName>
    </recommendedName>
</protein>
<evidence type="ECO:0008006" key="4">
    <source>
        <dbReference type="Google" id="ProtNLM"/>
    </source>
</evidence>
<accession>A0A243WCA4</accession>
<dbReference type="RefSeq" id="WP_086595004.1">
    <property type="nucleotide sequence ID" value="NZ_MTSE01000007.1"/>
</dbReference>
<dbReference type="Pfam" id="PF12732">
    <property type="entry name" value="YtxH"/>
    <property type="match status" value="1"/>
</dbReference>
<evidence type="ECO:0000313" key="3">
    <source>
        <dbReference type="Proteomes" id="UP000194873"/>
    </source>
</evidence>
<dbReference type="InterPro" id="IPR024623">
    <property type="entry name" value="YtxH"/>
</dbReference>